<organism evidence="1 2">
    <name type="scientific">Parasponia andersonii</name>
    <name type="common">Sponia andersonii</name>
    <dbReference type="NCBI Taxonomy" id="3476"/>
    <lineage>
        <taxon>Eukaryota</taxon>
        <taxon>Viridiplantae</taxon>
        <taxon>Streptophyta</taxon>
        <taxon>Embryophyta</taxon>
        <taxon>Tracheophyta</taxon>
        <taxon>Spermatophyta</taxon>
        <taxon>Magnoliopsida</taxon>
        <taxon>eudicotyledons</taxon>
        <taxon>Gunneridae</taxon>
        <taxon>Pentapetalae</taxon>
        <taxon>rosids</taxon>
        <taxon>fabids</taxon>
        <taxon>Rosales</taxon>
        <taxon>Cannabaceae</taxon>
        <taxon>Parasponia</taxon>
    </lineage>
</organism>
<accession>A0A2P5DH98</accession>
<evidence type="ECO:0000313" key="2">
    <source>
        <dbReference type="Proteomes" id="UP000237105"/>
    </source>
</evidence>
<dbReference type="AlphaFoldDB" id="A0A2P5DH98"/>
<proteinExistence type="predicted"/>
<gene>
    <name evidence="1" type="ORF">PanWU01x14_064470</name>
</gene>
<protein>
    <submittedName>
        <fullName evidence="1">Uncharacterized protein</fullName>
    </submittedName>
</protein>
<comment type="caution">
    <text evidence="1">The sequence shown here is derived from an EMBL/GenBank/DDBJ whole genome shotgun (WGS) entry which is preliminary data.</text>
</comment>
<keyword evidence="2" id="KW-1185">Reference proteome</keyword>
<evidence type="ECO:0000313" key="1">
    <source>
        <dbReference type="EMBL" id="PON72681.1"/>
    </source>
</evidence>
<dbReference type="Proteomes" id="UP000237105">
    <property type="component" value="Unassembled WGS sequence"/>
</dbReference>
<dbReference type="EMBL" id="JXTB01000038">
    <property type="protein sequence ID" value="PON72681.1"/>
    <property type="molecule type" value="Genomic_DNA"/>
</dbReference>
<name>A0A2P5DH98_PARAD</name>
<feature type="non-terminal residue" evidence="1">
    <location>
        <position position="122"/>
    </location>
</feature>
<reference evidence="2" key="1">
    <citation type="submission" date="2016-06" db="EMBL/GenBank/DDBJ databases">
        <title>Parallel loss of symbiosis genes in relatives of nitrogen-fixing non-legume Parasponia.</title>
        <authorList>
            <person name="Van Velzen R."/>
            <person name="Holmer R."/>
            <person name="Bu F."/>
            <person name="Rutten L."/>
            <person name="Van Zeijl A."/>
            <person name="Liu W."/>
            <person name="Santuari L."/>
            <person name="Cao Q."/>
            <person name="Sharma T."/>
            <person name="Shen D."/>
            <person name="Roswanjaya Y."/>
            <person name="Wardhani T."/>
            <person name="Kalhor M.S."/>
            <person name="Jansen J."/>
            <person name="Van den Hoogen J."/>
            <person name="Gungor B."/>
            <person name="Hartog M."/>
            <person name="Hontelez J."/>
            <person name="Verver J."/>
            <person name="Yang W.-C."/>
            <person name="Schijlen E."/>
            <person name="Repin R."/>
            <person name="Schilthuizen M."/>
            <person name="Schranz E."/>
            <person name="Heidstra R."/>
            <person name="Miyata K."/>
            <person name="Fedorova E."/>
            <person name="Kohlen W."/>
            <person name="Bisseling T."/>
            <person name="Smit S."/>
            <person name="Geurts R."/>
        </authorList>
    </citation>
    <scope>NUCLEOTIDE SEQUENCE [LARGE SCALE GENOMIC DNA]</scope>
    <source>
        <strain evidence="2">cv. WU1-14</strain>
    </source>
</reference>
<sequence>MTIIQRLLWLCIDKKAFFYALIYHNPSQERHSLSPHLFSPLSLSLSLSLSPSRLSSFCSFAEVCAFKSKATCTIFSLSPAKKTQAKQKLRKKKIIHNNSVLVSNKSTTYCSIALHSLKYLTL</sequence>